<sequence length="305" mass="34515">MFKPRIFYFIALLVIIGVGSSTANELDKITFTNQSLQTENEFSTRVGEESIKQLFEVLREKIKTGINIKGLVIPLDPFRFPFWPVFFTKSPNIVSGKIYLIKLLLEGLAGFDLYKVNLSLLGRLTLGLKFPQISFSTEYRRANLELLEKMKIYGTRGIIDLKLDGFDVDVSVTIDVLSLQLRNPVLVVTLPKSFTTITGLYDDERMSGIISRQLTDTLQTLAVEEHDRVNIIFNNALKNLINNVINPCLDGLTIEDIWKIINGEKKFCEKDVEEVLMILGKKIVDTTGIDTNCLNDINKCKSDLV</sequence>
<organism evidence="2 3">
    <name type="scientific">Ignelater luminosus</name>
    <name type="common">Cucubano</name>
    <name type="synonym">Pyrophorus luminosus</name>
    <dbReference type="NCBI Taxonomy" id="2038154"/>
    <lineage>
        <taxon>Eukaryota</taxon>
        <taxon>Metazoa</taxon>
        <taxon>Ecdysozoa</taxon>
        <taxon>Arthropoda</taxon>
        <taxon>Hexapoda</taxon>
        <taxon>Insecta</taxon>
        <taxon>Pterygota</taxon>
        <taxon>Neoptera</taxon>
        <taxon>Endopterygota</taxon>
        <taxon>Coleoptera</taxon>
        <taxon>Polyphaga</taxon>
        <taxon>Elateriformia</taxon>
        <taxon>Elateroidea</taxon>
        <taxon>Elateridae</taxon>
        <taxon>Agrypninae</taxon>
        <taxon>Pyrophorini</taxon>
        <taxon>Ignelater</taxon>
    </lineage>
</organism>
<proteinExistence type="predicted"/>
<dbReference type="PANTHER" id="PTHR20993">
    <property type="entry name" value="GH07914P"/>
    <property type="match status" value="1"/>
</dbReference>
<dbReference type="PANTHER" id="PTHR20993:SF0">
    <property type="entry name" value="GH07914P"/>
    <property type="match status" value="1"/>
</dbReference>
<accession>A0A8K0CEK8</accession>
<feature type="signal peptide" evidence="1">
    <location>
        <begin position="1"/>
        <end position="23"/>
    </location>
</feature>
<evidence type="ECO:0000256" key="1">
    <source>
        <dbReference type="SAM" id="SignalP"/>
    </source>
</evidence>
<gene>
    <name evidence="2" type="ORF">ILUMI_22025</name>
</gene>
<protein>
    <submittedName>
        <fullName evidence="2">Uncharacterized protein</fullName>
    </submittedName>
</protein>
<feature type="chain" id="PRO_5035466643" evidence="1">
    <location>
        <begin position="24"/>
        <end position="305"/>
    </location>
</feature>
<dbReference type="AlphaFoldDB" id="A0A8K0CEK8"/>
<keyword evidence="1" id="KW-0732">Signal</keyword>
<dbReference type="OrthoDB" id="6778767at2759"/>
<dbReference type="Proteomes" id="UP000801492">
    <property type="component" value="Unassembled WGS sequence"/>
</dbReference>
<dbReference type="EMBL" id="VTPC01090219">
    <property type="protein sequence ID" value="KAF2884136.1"/>
    <property type="molecule type" value="Genomic_DNA"/>
</dbReference>
<keyword evidence="3" id="KW-1185">Reference proteome</keyword>
<reference evidence="2" key="1">
    <citation type="submission" date="2019-08" db="EMBL/GenBank/DDBJ databases">
        <title>The genome of the North American firefly Photinus pyralis.</title>
        <authorList>
            <consortium name="Photinus pyralis genome working group"/>
            <person name="Fallon T.R."/>
            <person name="Sander Lower S.E."/>
            <person name="Weng J.-K."/>
        </authorList>
    </citation>
    <scope>NUCLEOTIDE SEQUENCE</scope>
    <source>
        <strain evidence="2">TRF0915ILg1</strain>
        <tissue evidence="2">Whole body</tissue>
    </source>
</reference>
<evidence type="ECO:0000313" key="2">
    <source>
        <dbReference type="EMBL" id="KAF2884136.1"/>
    </source>
</evidence>
<evidence type="ECO:0000313" key="3">
    <source>
        <dbReference type="Proteomes" id="UP000801492"/>
    </source>
</evidence>
<comment type="caution">
    <text evidence="2">The sequence shown here is derived from an EMBL/GenBank/DDBJ whole genome shotgun (WGS) entry which is preliminary data.</text>
</comment>
<name>A0A8K0CEK8_IGNLU</name>